<dbReference type="EMBL" id="LT838272">
    <property type="protein sequence ID" value="SMB92640.1"/>
    <property type="molecule type" value="Genomic_DNA"/>
</dbReference>
<dbReference type="RefSeq" id="WP_084664042.1">
    <property type="nucleotide sequence ID" value="NZ_LT838272.1"/>
</dbReference>
<proteinExistence type="inferred from homology"/>
<keyword evidence="6 8" id="KW-1133">Transmembrane helix</keyword>
<evidence type="ECO:0000256" key="6">
    <source>
        <dbReference type="ARBA" id="ARBA00022989"/>
    </source>
</evidence>
<keyword evidence="3" id="KW-1003">Cell membrane</keyword>
<dbReference type="InterPro" id="IPR017225">
    <property type="entry name" value="Cell_shape_determin_MreD_prd"/>
</dbReference>
<protein>
    <submittedName>
        <fullName evidence="9">Rod shape-determining protein MreD</fullName>
    </submittedName>
</protein>
<organism evidence="9 10">
    <name type="scientific">Thermanaeromonas toyohensis ToBE</name>
    <dbReference type="NCBI Taxonomy" id="698762"/>
    <lineage>
        <taxon>Bacteria</taxon>
        <taxon>Bacillati</taxon>
        <taxon>Bacillota</taxon>
        <taxon>Clostridia</taxon>
        <taxon>Neomoorellales</taxon>
        <taxon>Neomoorellaceae</taxon>
        <taxon>Thermanaeromonas</taxon>
    </lineage>
</organism>
<keyword evidence="4 8" id="KW-0812">Transmembrane</keyword>
<sequence length="167" mass="18141">MPTIALILMGALSLILEATVLQAFQVAGVKPDLLLILLSFYALSHGNWYGALLGAVYGLMEDMYLGRSLGLNALVKMLVGYAVGWGQEKLNRDNPLVPVLVVWLATLGAGFLFLLVAPLVGLHYPWGLSWVKTIVPVSVYNASLAFLGQSLKREGTEWLARRRSLGS</sequence>
<dbReference type="Pfam" id="PF04093">
    <property type="entry name" value="MreD"/>
    <property type="match status" value="1"/>
</dbReference>
<evidence type="ECO:0000256" key="3">
    <source>
        <dbReference type="ARBA" id="ARBA00022475"/>
    </source>
</evidence>
<dbReference type="AlphaFoldDB" id="A0A1W1VHF2"/>
<keyword evidence="10" id="KW-1185">Reference proteome</keyword>
<keyword evidence="7 8" id="KW-0472">Membrane</keyword>
<comment type="subcellular location">
    <subcellularLocation>
        <location evidence="1">Cell membrane</location>
        <topology evidence="1">Multi-pass membrane protein</topology>
    </subcellularLocation>
</comment>
<dbReference type="GO" id="GO:0005886">
    <property type="term" value="C:plasma membrane"/>
    <property type="evidence" value="ECO:0007669"/>
    <property type="project" value="UniProtKB-SubCell"/>
</dbReference>
<evidence type="ECO:0000256" key="5">
    <source>
        <dbReference type="ARBA" id="ARBA00022960"/>
    </source>
</evidence>
<feature type="transmembrane region" description="Helical" evidence="8">
    <location>
        <begin position="33"/>
        <end position="57"/>
    </location>
</feature>
<dbReference type="NCBIfam" id="TIGR03426">
    <property type="entry name" value="shape_MreD"/>
    <property type="match status" value="1"/>
</dbReference>
<feature type="transmembrane region" description="Helical" evidence="8">
    <location>
        <begin position="69"/>
        <end position="87"/>
    </location>
</feature>
<dbReference type="InterPro" id="IPR007227">
    <property type="entry name" value="Cell_shape_determining_MreD"/>
</dbReference>
<dbReference type="OrthoDB" id="9796616at2"/>
<dbReference type="STRING" id="698762.SAMN00808754_0680"/>
<evidence type="ECO:0000256" key="1">
    <source>
        <dbReference type="ARBA" id="ARBA00004651"/>
    </source>
</evidence>
<reference evidence="9 10" key="1">
    <citation type="submission" date="2017-04" db="EMBL/GenBank/DDBJ databases">
        <authorList>
            <person name="Afonso C.L."/>
            <person name="Miller P.J."/>
            <person name="Scott M.A."/>
            <person name="Spackman E."/>
            <person name="Goraichik I."/>
            <person name="Dimitrov K.M."/>
            <person name="Suarez D.L."/>
            <person name="Swayne D.E."/>
        </authorList>
    </citation>
    <scope>NUCLEOTIDE SEQUENCE [LARGE SCALE GENOMIC DNA]</scope>
    <source>
        <strain evidence="9 10">ToBE</strain>
    </source>
</reference>
<keyword evidence="5" id="KW-0133">Cell shape</keyword>
<gene>
    <name evidence="9" type="ORF">SAMN00808754_0680</name>
</gene>
<evidence type="ECO:0000313" key="10">
    <source>
        <dbReference type="Proteomes" id="UP000192569"/>
    </source>
</evidence>
<evidence type="ECO:0000313" key="9">
    <source>
        <dbReference type="EMBL" id="SMB92640.1"/>
    </source>
</evidence>
<evidence type="ECO:0000256" key="4">
    <source>
        <dbReference type="ARBA" id="ARBA00022692"/>
    </source>
</evidence>
<name>A0A1W1VHF2_9FIRM</name>
<dbReference type="GO" id="GO:0008360">
    <property type="term" value="P:regulation of cell shape"/>
    <property type="evidence" value="ECO:0007669"/>
    <property type="project" value="UniProtKB-KW"/>
</dbReference>
<dbReference type="Proteomes" id="UP000192569">
    <property type="component" value="Chromosome I"/>
</dbReference>
<comment type="similarity">
    <text evidence="2">Belongs to the MreD family.</text>
</comment>
<dbReference type="PIRSF" id="PIRSF037497">
    <property type="entry name" value="MreD_Clostridium/Treponema_prd"/>
    <property type="match status" value="1"/>
</dbReference>
<evidence type="ECO:0000256" key="8">
    <source>
        <dbReference type="SAM" id="Phobius"/>
    </source>
</evidence>
<evidence type="ECO:0000256" key="2">
    <source>
        <dbReference type="ARBA" id="ARBA00007776"/>
    </source>
</evidence>
<evidence type="ECO:0000256" key="7">
    <source>
        <dbReference type="ARBA" id="ARBA00023136"/>
    </source>
</evidence>
<accession>A0A1W1VHF2</accession>
<feature type="transmembrane region" description="Helical" evidence="8">
    <location>
        <begin position="99"/>
        <end position="122"/>
    </location>
</feature>